<dbReference type="PANTHER" id="PTHR47985:SF44">
    <property type="entry name" value="SERINE_THREONINE-PROTEIN KINASE PBS1"/>
    <property type="match status" value="1"/>
</dbReference>
<dbReference type="Pfam" id="PF00069">
    <property type="entry name" value="Pkinase"/>
    <property type="match status" value="1"/>
</dbReference>
<keyword evidence="8" id="KW-1185">Reference proteome</keyword>
<comment type="subcellular location">
    <subcellularLocation>
        <location evidence="1">Cell membrane</location>
        <topology evidence="1">Lipid-anchor</topology>
    </subcellularLocation>
</comment>
<evidence type="ECO:0000313" key="8">
    <source>
        <dbReference type="Proteomes" id="UP001632038"/>
    </source>
</evidence>
<accession>A0ABD3EHS1</accession>
<evidence type="ECO:0000256" key="4">
    <source>
        <dbReference type="ARBA" id="ARBA00023136"/>
    </source>
</evidence>
<name>A0ABD3EHS1_9LAMI</name>
<dbReference type="EMBL" id="JAVIJP010000005">
    <property type="protein sequence ID" value="KAL3653855.1"/>
    <property type="molecule type" value="Genomic_DNA"/>
</dbReference>
<evidence type="ECO:0000259" key="6">
    <source>
        <dbReference type="PROSITE" id="PS50011"/>
    </source>
</evidence>
<comment type="caution">
    <text evidence="7">The sequence shown here is derived from an EMBL/GenBank/DDBJ whole genome shotgun (WGS) entry which is preliminary data.</text>
</comment>
<dbReference type="InterPro" id="IPR000719">
    <property type="entry name" value="Prot_kinase_dom"/>
</dbReference>
<dbReference type="InterPro" id="IPR011009">
    <property type="entry name" value="Kinase-like_dom_sf"/>
</dbReference>
<dbReference type="PROSITE" id="PS00108">
    <property type="entry name" value="PROTEIN_KINASE_ST"/>
    <property type="match status" value="1"/>
</dbReference>
<keyword evidence="2" id="KW-1003">Cell membrane</keyword>
<evidence type="ECO:0000256" key="3">
    <source>
        <dbReference type="ARBA" id="ARBA00022527"/>
    </source>
</evidence>
<keyword evidence="3" id="KW-0723">Serine/threonine-protein kinase</keyword>
<feature type="domain" description="Protein kinase" evidence="6">
    <location>
        <begin position="1"/>
        <end position="95"/>
    </location>
</feature>
<keyword evidence="3" id="KW-0418">Kinase</keyword>
<dbReference type="AlphaFoldDB" id="A0ABD3EHS1"/>
<reference evidence="8" key="1">
    <citation type="journal article" date="2024" name="IScience">
        <title>Strigolactones Initiate the Formation of Haustorium-like Structures in Castilleja.</title>
        <authorList>
            <person name="Buerger M."/>
            <person name="Peterson D."/>
            <person name="Chory J."/>
        </authorList>
    </citation>
    <scope>NUCLEOTIDE SEQUENCE [LARGE SCALE GENOMIC DNA]</scope>
</reference>
<dbReference type="GO" id="GO:0004674">
    <property type="term" value="F:protein serine/threonine kinase activity"/>
    <property type="evidence" value="ECO:0007669"/>
    <property type="project" value="UniProtKB-KW"/>
</dbReference>
<dbReference type="PROSITE" id="PS50011">
    <property type="entry name" value="PROTEIN_KINASE_DOM"/>
    <property type="match status" value="1"/>
</dbReference>
<sequence>MPKWSLYDQLQECIALGQEDVAKASKYLQYEVNPLMIYVDLKPSNILLDEFFNAKLLDFGLAQAEDRTSGHQLGWQTRMNIAADVAKGLVKLPPQ</sequence>
<dbReference type="GO" id="GO:0005886">
    <property type="term" value="C:plasma membrane"/>
    <property type="evidence" value="ECO:0007669"/>
    <property type="project" value="UniProtKB-SubCell"/>
</dbReference>
<evidence type="ECO:0000256" key="2">
    <source>
        <dbReference type="ARBA" id="ARBA00022475"/>
    </source>
</evidence>
<dbReference type="Proteomes" id="UP001632038">
    <property type="component" value="Unassembled WGS sequence"/>
</dbReference>
<organism evidence="7 8">
    <name type="scientific">Castilleja foliolosa</name>
    <dbReference type="NCBI Taxonomy" id="1961234"/>
    <lineage>
        <taxon>Eukaryota</taxon>
        <taxon>Viridiplantae</taxon>
        <taxon>Streptophyta</taxon>
        <taxon>Embryophyta</taxon>
        <taxon>Tracheophyta</taxon>
        <taxon>Spermatophyta</taxon>
        <taxon>Magnoliopsida</taxon>
        <taxon>eudicotyledons</taxon>
        <taxon>Gunneridae</taxon>
        <taxon>Pentapetalae</taxon>
        <taxon>asterids</taxon>
        <taxon>lamiids</taxon>
        <taxon>Lamiales</taxon>
        <taxon>Orobanchaceae</taxon>
        <taxon>Pedicularideae</taxon>
        <taxon>Castillejinae</taxon>
        <taxon>Castilleja</taxon>
    </lineage>
</organism>
<keyword evidence="3" id="KW-0808">Transferase</keyword>
<keyword evidence="4" id="KW-0472">Membrane</keyword>
<evidence type="ECO:0000313" key="7">
    <source>
        <dbReference type="EMBL" id="KAL3653855.1"/>
    </source>
</evidence>
<dbReference type="PANTHER" id="PTHR47985">
    <property type="entry name" value="OS07G0668900 PROTEIN"/>
    <property type="match status" value="1"/>
</dbReference>
<dbReference type="SUPFAM" id="SSF56112">
    <property type="entry name" value="Protein kinase-like (PK-like)"/>
    <property type="match status" value="1"/>
</dbReference>
<dbReference type="Gene3D" id="1.10.510.10">
    <property type="entry name" value="Transferase(Phosphotransferase) domain 1"/>
    <property type="match status" value="1"/>
</dbReference>
<protein>
    <recommendedName>
        <fullName evidence="6">Protein kinase domain-containing protein</fullName>
    </recommendedName>
</protein>
<gene>
    <name evidence="7" type="ORF">CASFOL_003536</name>
</gene>
<evidence type="ECO:0000256" key="5">
    <source>
        <dbReference type="ARBA" id="ARBA00023288"/>
    </source>
</evidence>
<dbReference type="InterPro" id="IPR008271">
    <property type="entry name" value="Ser/Thr_kinase_AS"/>
</dbReference>
<proteinExistence type="predicted"/>
<evidence type="ECO:0000256" key="1">
    <source>
        <dbReference type="ARBA" id="ARBA00004193"/>
    </source>
</evidence>
<keyword evidence="5" id="KW-0449">Lipoprotein</keyword>